<dbReference type="GO" id="GO:0005814">
    <property type="term" value="C:centriole"/>
    <property type="evidence" value="ECO:0007669"/>
    <property type="project" value="UniProtKB-SubCell"/>
</dbReference>
<dbReference type="GO" id="GO:0005524">
    <property type="term" value="F:ATP binding"/>
    <property type="evidence" value="ECO:0007669"/>
    <property type="project" value="UniProtKB-KW"/>
</dbReference>
<keyword evidence="7" id="KW-0547">Nucleotide-binding</keyword>
<evidence type="ECO:0000256" key="4">
    <source>
        <dbReference type="ARBA" id="ARBA00022490"/>
    </source>
</evidence>
<dbReference type="EC" id="2.7.11.21" evidence="2"/>
<evidence type="ECO:0000256" key="11">
    <source>
        <dbReference type="ARBA" id="ARBA00023212"/>
    </source>
</evidence>
<dbReference type="SUPFAM" id="SSF82615">
    <property type="entry name" value="Polo-box domain"/>
    <property type="match status" value="1"/>
</dbReference>
<evidence type="ECO:0000256" key="6">
    <source>
        <dbReference type="ARBA" id="ARBA00022679"/>
    </source>
</evidence>
<evidence type="ECO:0000256" key="10">
    <source>
        <dbReference type="ARBA" id="ARBA00022843"/>
    </source>
</evidence>
<dbReference type="GO" id="GO:0004674">
    <property type="term" value="F:protein serine/threonine kinase activity"/>
    <property type="evidence" value="ECO:0007669"/>
    <property type="project" value="UniProtKB-KW"/>
</dbReference>
<dbReference type="Proteomes" id="UP001233999">
    <property type="component" value="Unassembled WGS sequence"/>
</dbReference>
<dbReference type="InterPro" id="IPR046437">
    <property type="entry name" value="Ser_Thr-PK_POLO_box_1_sf"/>
</dbReference>
<dbReference type="InterPro" id="IPR008266">
    <property type="entry name" value="Tyr_kinase_AS"/>
</dbReference>
<evidence type="ECO:0000256" key="15">
    <source>
        <dbReference type="ARBA" id="ARBA00047802"/>
    </source>
</evidence>
<evidence type="ECO:0000256" key="13">
    <source>
        <dbReference type="ARBA" id="ARBA00030429"/>
    </source>
</evidence>
<feature type="non-terminal residue" evidence="21">
    <location>
        <position position="659"/>
    </location>
</feature>
<dbReference type="InterPro" id="IPR047108">
    <property type="entry name" value="Plk4-like_POLO_box_2_sf"/>
</dbReference>
<dbReference type="Gene3D" id="3.30.1120.120">
    <property type="match status" value="1"/>
</dbReference>
<accession>A0AAD7ZVN3</accession>
<dbReference type="Gene3D" id="1.10.510.10">
    <property type="entry name" value="Transferase(Phosphotransferase) domain 1"/>
    <property type="match status" value="1"/>
</dbReference>
<dbReference type="PANTHER" id="PTHR24345:SF91">
    <property type="entry name" value="SERINE_THREONINE-PROTEIN KINASE PLK4"/>
    <property type="match status" value="1"/>
</dbReference>
<keyword evidence="22" id="KW-1185">Reference proteome</keyword>
<sequence>DYEVLTLLGKGGFASVYRARCKKTRLGWQLKWNDKSSAPGGIIHSRLKHPSILELYTFFEDTNYVYLVLELCHNGELQRYLKRKAIILSEESACSIFHQVVQGLVYLHSHKILHRDLSLSNLLLSKDMQVVTDFGLATQLSSIEEKHLTMCGTPNYISPEVASRSSHGLEADVWGLGCMLYTLLVGKPPFDTDGVKSTLTKVVMANYEVPTGLSPAAKDLIDLLLKKNPKERIKLQNILDHPFMKLANTNKFLPQKTDSGMGTMSTGAHSRTKVSFQTETDVMPSHHSCPTDDDDNVSPILQLTEHFRNVKREVHRSTYRSKKETAKKRHNTGRPEATDNGGKLRNCSIEEKGYEHKHCSIGDTFVVIMYEIITYKPNNGRGCPVRDSPPVIPEAGADAIYSFESLPEKHKKKYMYASRFVSLVKAKTPKVTLYSDKAKCLLMENSPDPDFETLVFVFLIGGKISKSRDFGVKIINKSGQSTVIDKGMDSRSLPAAMKLLWNHFEQCYKHCCLVEQTLSQMSRSSDDGMSLFPIIVGRRPYANQSPAFVGKENVMRFERGNTPITKFDTCVLNSAIAASSVHVPCKNTSVKVNGIGVAEQLASGEIRVYYEDGSILTVNSTSGAVEFQKLYGKAKKYSQKDVLPDELKFKLTDIPKVSN</sequence>
<organism evidence="21 22">
    <name type="scientific">Diploptera punctata</name>
    <name type="common">Pacific beetle cockroach</name>
    <dbReference type="NCBI Taxonomy" id="6984"/>
    <lineage>
        <taxon>Eukaryota</taxon>
        <taxon>Metazoa</taxon>
        <taxon>Ecdysozoa</taxon>
        <taxon>Arthropoda</taxon>
        <taxon>Hexapoda</taxon>
        <taxon>Insecta</taxon>
        <taxon>Pterygota</taxon>
        <taxon>Neoptera</taxon>
        <taxon>Polyneoptera</taxon>
        <taxon>Dictyoptera</taxon>
        <taxon>Blattodea</taxon>
        <taxon>Blaberoidea</taxon>
        <taxon>Blaberidae</taxon>
        <taxon>Diplopterinae</taxon>
        <taxon>Diploptera</taxon>
    </lineage>
</organism>
<evidence type="ECO:0000256" key="17">
    <source>
        <dbReference type="SAM" id="MobiDB-lite"/>
    </source>
</evidence>
<dbReference type="Pfam" id="PF18190">
    <property type="entry name" value="Plk4_PB1"/>
    <property type="match status" value="1"/>
</dbReference>
<evidence type="ECO:0000256" key="14">
    <source>
        <dbReference type="ARBA" id="ARBA00030924"/>
    </source>
</evidence>
<dbReference type="CDD" id="cd13115">
    <property type="entry name" value="POLO_box_Plk4_2"/>
    <property type="match status" value="1"/>
</dbReference>
<dbReference type="FunFam" id="1.10.510.10:FF:000576">
    <property type="entry name" value="Serine/threonine-protein kinase PLK4"/>
    <property type="match status" value="1"/>
</dbReference>
<dbReference type="InterPro" id="IPR033698">
    <property type="entry name" value="POLO_box_Plk4_2"/>
</dbReference>
<evidence type="ECO:0000256" key="7">
    <source>
        <dbReference type="ARBA" id="ARBA00022741"/>
    </source>
</evidence>
<dbReference type="PROSITE" id="PS50011">
    <property type="entry name" value="PROTEIN_KINASE_DOM"/>
    <property type="match status" value="1"/>
</dbReference>
<comment type="catalytic activity">
    <reaction evidence="16">
        <text>L-seryl-[protein] + ATP = O-phospho-L-seryl-[protein] + ADP + H(+)</text>
        <dbReference type="Rhea" id="RHEA:17989"/>
        <dbReference type="Rhea" id="RHEA-COMP:9863"/>
        <dbReference type="Rhea" id="RHEA-COMP:11604"/>
        <dbReference type="ChEBI" id="CHEBI:15378"/>
        <dbReference type="ChEBI" id="CHEBI:29999"/>
        <dbReference type="ChEBI" id="CHEBI:30616"/>
        <dbReference type="ChEBI" id="CHEBI:83421"/>
        <dbReference type="ChEBI" id="CHEBI:456216"/>
        <dbReference type="EC" id="2.7.11.21"/>
    </reaction>
</comment>
<evidence type="ECO:0000256" key="16">
    <source>
        <dbReference type="ARBA" id="ARBA00048347"/>
    </source>
</evidence>
<keyword evidence="6" id="KW-0808">Transferase</keyword>
<evidence type="ECO:0000256" key="2">
    <source>
        <dbReference type="ARBA" id="ARBA00012424"/>
    </source>
</evidence>
<dbReference type="InterPro" id="IPR000719">
    <property type="entry name" value="Prot_kinase_dom"/>
</dbReference>
<evidence type="ECO:0000256" key="3">
    <source>
        <dbReference type="ARBA" id="ARBA00020245"/>
    </source>
</evidence>
<comment type="catalytic activity">
    <reaction evidence="15">
        <text>L-threonyl-[protein] + ATP = O-phospho-L-threonyl-[protein] + ADP + H(+)</text>
        <dbReference type="Rhea" id="RHEA:46608"/>
        <dbReference type="Rhea" id="RHEA-COMP:11060"/>
        <dbReference type="Rhea" id="RHEA-COMP:11605"/>
        <dbReference type="ChEBI" id="CHEBI:15378"/>
        <dbReference type="ChEBI" id="CHEBI:30013"/>
        <dbReference type="ChEBI" id="CHEBI:30616"/>
        <dbReference type="ChEBI" id="CHEBI:61977"/>
        <dbReference type="ChEBI" id="CHEBI:456216"/>
        <dbReference type="EC" id="2.7.11.21"/>
    </reaction>
</comment>
<reference evidence="21" key="2">
    <citation type="submission" date="2023-05" db="EMBL/GenBank/DDBJ databases">
        <authorList>
            <person name="Fouks B."/>
        </authorList>
    </citation>
    <scope>NUCLEOTIDE SEQUENCE</scope>
    <source>
        <strain evidence="21">Stay&amp;Tobe</strain>
        <tissue evidence="21">Testes</tissue>
    </source>
</reference>
<feature type="domain" description="Cryptic POLO box 2 (CPB2)" evidence="20">
    <location>
        <begin position="428"/>
        <end position="546"/>
    </location>
</feature>
<dbReference type="Pfam" id="PF18409">
    <property type="entry name" value="Plk4_PB2"/>
    <property type="match status" value="1"/>
</dbReference>
<keyword evidence="9" id="KW-0067">ATP-binding</keyword>
<dbReference type="EMBL" id="JASPKZ010006814">
    <property type="protein sequence ID" value="KAJ9587012.1"/>
    <property type="molecule type" value="Genomic_DNA"/>
</dbReference>
<reference evidence="21" key="1">
    <citation type="journal article" date="2023" name="IScience">
        <title>Live-bearing cockroach genome reveals convergent evolutionary mechanisms linked to viviparity in insects and beyond.</title>
        <authorList>
            <person name="Fouks B."/>
            <person name="Harrison M.C."/>
            <person name="Mikhailova A.A."/>
            <person name="Marchal E."/>
            <person name="English S."/>
            <person name="Carruthers M."/>
            <person name="Jennings E.C."/>
            <person name="Chiamaka E.L."/>
            <person name="Frigard R.A."/>
            <person name="Pippel M."/>
            <person name="Attardo G.M."/>
            <person name="Benoit J.B."/>
            <person name="Bornberg-Bauer E."/>
            <person name="Tobe S.S."/>
        </authorList>
    </citation>
    <scope>NUCLEOTIDE SEQUENCE</scope>
    <source>
        <strain evidence="21">Stay&amp;Tobe</strain>
    </source>
</reference>
<evidence type="ECO:0000256" key="9">
    <source>
        <dbReference type="ARBA" id="ARBA00022840"/>
    </source>
</evidence>
<name>A0AAD7ZVN3_DIPPU</name>
<dbReference type="GO" id="GO:0005634">
    <property type="term" value="C:nucleus"/>
    <property type="evidence" value="ECO:0007669"/>
    <property type="project" value="TreeGrafter"/>
</dbReference>
<evidence type="ECO:0000313" key="21">
    <source>
        <dbReference type="EMBL" id="KAJ9587012.1"/>
    </source>
</evidence>
<keyword evidence="11" id="KW-0206">Cytoskeleton</keyword>
<evidence type="ECO:0000256" key="12">
    <source>
        <dbReference type="ARBA" id="ARBA00030332"/>
    </source>
</evidence>
<proteinExistence type="predicted"/>
<gene>
    <name evidence="21" type="ORF">L9F63_019391</name>
</gene>
<dbReference type="Pfam" id="PF00069">
    <property type="entry name" value="Pkinase"/>
    <property type="match status" value="1"/>
</dbReference>
<dbReference type="InterPro" id="IPR033699">
    <property type="entry name" value="POLO_box_Plk4_1"/>
</dbReference>
<dbReference type="Gene3D" id="3.30.1120.130">
    <property type="match status" value="1"/>
</dbReference>
<dbReference type="InterPro" id="IPR011009">
    <property type="entry name" value="Kinase-like_dom_sf"/>
</dbReference>
<evidence type="ECO:0000256" key="8">
    <source>
        <dbReference type="ARBA" id="ARBA00022777"/>
    </source>
</evidence>
<dbReference type="SUPFAM" id="SSF56112">
    <property type="entry name" value="Protein kinase-like (PK-like)"/>
    <property type="match status" value="1"/>
</dbReference>
<feature type="domain" description="Cryptic POLO box 1 (CPB1)" evidence="19">
    <location>
        <begin position="309"/>
        <end position="427"/>
    </location>
</feature>
<dbReference type="PROSITE" id="PS00109">
    <property type="entry name" value="PROTEIN_KINASE_TYR"/>
    <property type="match status" value="1"/>
</dbReference>
<dbReference type="AlphaFoldDB" id="A0AAD7ZVN3"/>
<protein>
    <recommendedName>
        <fullName evidence="3">Serine/threonine-protein kinase PLK4</fullName>
        <ecNumber evidence="2">2.7.11.21</ecNumber>
    </recommendedName>
    <alternativeName>
        <fullName evidence="12">Polo-like kinase 4</fullName>
    </alternativeName>
    <alternativeName>
        <fullName evidence="13 14">Serine/threonine-protein kinase SAK</fullName>
    </alternativeName>
</protein>
<feature type="non-terminal residue" evidence="21">
    <location>
        <position position="1"/>
    </location>
</feature>
<evidence type="ECO:0000259" key="18">
    <source>
        <dbReference type="PROSITE" id="PS50011"/>
    </source>
</evidence>
<evidence type="ECO:0000259" key="20">
    <source>
        <dbReference type="PROSITE" id="PS51985"/>
    </source>
</evidence>
<feature type="compositionally biased region" description="Basic and acidic residues" evidence="17">
    <location>
        <begin position="312"/>
        <end position="324"/>
    </location>
</feature>
<dbReference type="PROSITE" id="PS51984">
    <property type="entry name" value="CPB1"/>
    <property type="match status" value="1"/>
</dbReference>
<dbReference type="PANTHER" id="PTHR24345">
    <property type="entry name" value="SERINE/THREONINE-PROTEIN KINASE PLK"/>
    <property type="match status" value="1"/>
</dbReference>
<evidence type="ECO:0000256" key="5">
    <source>
        <dbReference type="ARBA" id="ARBA00022527"/>
    </source>
</evidence>
<feature type="domain" description="Protein kinase" evidence="18">
    <location>
        <begin position="2"/>
        <end position="244"/>
    </location>
</feature>
<evidence type="ECO:0000259" key="19">
    <source>
        <dbReference type="PROSITE" id="PS51984"/>
    </source>
</evidence>
<comment type="caution">
    <text evidence="21">The sequence shown here is derived from an EMBL/GenBank/DDBJ whole genome shotgun (WGS) entry which is preliminary data.</text>
</comment>
<keyword evidence="4" id="KW-0963">Cytoplasm</keyword>
<dbReference type="Gene3D" id="2.40.50.930">
    <property type="match status" value="1"/>
</dbReference>
<keyword evidence="10" id="KW-0832">Ubl conjugation</keyword>
<feature type="region of interest" description="Disordered" evidence="17">
    <location>
        <begin position="312"/>
        <end position="344"/>
    </location>
</feature>
<comment type="subcellular location">
    <subcellularLocation>
        <location evidence="1">Cytoplasm</location>
        <location evidence="1">Cytoskeleton</location>
        <location evidence="1">Microtubule organizing center</location>
        <location evidence="1">Centrosome</location>
        <location evidence="1">Centriole</location>
    </subcellularLocation>
</comment>
<dbReference type="PROSITE" id="PS51985">
    <property type="entry name" value="CPB2"/>
    <property type="match status" value="1"/>
</dbReference>
<evidence type="ECO:0000313" key="22">
    <source>
        <dbReference type="Proteomes" id="UP001233999"/>
    </source>
</evidence>
<evidence type="ECO:0000256" key="1">
    <source>
        <dbReference type="ARBA" id="ARBA00004114"/>
    </source>
</evidence>
<keyword evidence="5" id="KW-0723">Serine/threonine-protein kinase</keyword>
<keyword evidence="8" id="KW-0418">Kinase</keyword>